<keyword evidence="2" id="KW-0805">Transcription regulation</keyword>
<keyword evidence="3" id="KW-0731">Sigma factor</keyword>
<organism evidence="8 9">
    <name type="scientific">Sphingomonas oligophenolica</name>
    <dbReference type="NCBI Taxonomy" id="301154"/>
    <lineage>
        <taxon>Bacteria</taxon>
        <taxon>Pseudomonadati</taxon>
        <taxon>Pseudomonadota</taxon>
        <taxon>Alphaproteobacteria</taxon>
        <taxon>Sphingomonadales</taxon>
        <taxon>Sphingomonadaceae</taxon>
        <taxon>Sphingomonas</taxon>
    </lineage>
</organism>
<dbReference type="PANTHER" id="PTHR43133">
    <property type="entry name" value="RNA POLYMERASE ECF-TYPE SIGMA FACTO"/>
    <property type="match status" value="1"/>
</dbReference>
<evidence type="ECO:0000313" key="8">
    <source>
        <dbReference type="EMBL" id="MEN2789360.1"/>
    </source>
</evidence>
<dbReference type="InterPro" id="IPR013324">
    <property type="entry name" value="RNA_pol_sigma_r3/r4-like"/>
</dbReference>
<keyword evidence="9" id="KW-1185">Reference proteome</keyword>
<evidence type="ECO:0000256" key="5">
    <source>
        <dbReference type="SAM" id="MobiDB-lite"/>
    </source>
</evidence>
<keyword evidence="4" id="KW-0804">Transcription</keyword>
<dbReference type="NCBIfam" id="TIGR02937">
    <property type="entry name" value="sigma70-ECF"/>
    <property type="match status" value="1"/>
</dbReference>
<evidence type="ECO:0000256" key="4">
    <source>
        <dbReference type="ARBA" id="ARBA00023163"/>
    </source>
</evidence>
<dbReference type="InterPro" id="IPR013249">
    <property type="entry name" value="RNA_pol_sigma70_r4_t2"/>
</dbReference>
<dbReference type="Gene3D" id="1.10.1740.10">
    <property type="match status" value="1"/>
</dbReference>
<dbReference type="Proteomes" id="UP001419910">
    <property type="component" value="Unassembled WGS sequence"/>
</dbReference>
<evidence type="ECO:0000259" key="6">
    <source>
        <dbReference type="Pfam" id="PF04542"/>
    </source>
</evidence>
<evidence type="ECO:0000313" key="9">
    <source>
        <dbReference type="Proteomes" id="UP001419910"/>
    </source>
</evidence>
<accession>A0ABU9Y0M5</accession>
<dbReference type="EMBL" id="JBDIME010000004">
    <property type="protein sequence ID" value="MEN2789360.1"/>
    <property type="molecule type" value="Genomic_DNA"/>
</dbReference>
<comment type="similarity">
    <text evidence="1">Belongs to the sigma-70 factor family. ECF subfamily.</text>
</comment>
<feature type="domain" description="RNA polymerase sigma factor 70 region 4 type 2" evidence="7">
    <location>
        <begin position="135"/>
        <end position="186"/>
    </location>
</feature>
<dbReference type="Pfam" id="PF08281">
    <property type="entry name" value="Sigma70_r4_2"/>
    <property type="match status" value="1"/>
</dbReference>
<dbReference type="CDD" id="cd06171">
    <property type="entry name" value="Sigma70_r4"/>
    <property type="match status" value="1"/>
</dbReference>
<gene>
    <name evidence="8" type="ORF">ABC974_06980</name>
</gene>
<evidence type="ECO:0000256" key="3">
    <source>
        <dbReference type="ARBA" id="ARBA00023082"/>
    </source>
</evidence>
<dbReference type="SUPFAM" id="SSF88946">
    <property type="entry name" value="Sigma2 domain of RNA polymerase sigma factors"/>
    <property type="match status" value="1"/>
</dbReference>
<sequence length="203" mass="22963">MSGYSAAGGQGRASAFSGDDDLRLMARVRARDQAAFEQLYRNYHPRLARFLINLIHKPHLVEEVLNDTMMVVWDRPESFRGASKLSTWIFGIAWRKAMKAVRRQDEPVEDTESETRASPDAGPDGRLGQQRAQALLLAAIGRLSPDHRAVVDLTYFHEMGYREIAEIMECPVDTVKTRMFHARRHLKRALSGDLGAGALADWW</sequence>
<feature type="region of interest" description="Disordered" evidence="5">
    <location>
        <begin position="103"/>
        <end position="126"/>
    </location>
</feature>
<evidence type="ECO:0000256" key="1">
    <source>
        <dbReference type="ARBA" id="ARBA00010641"/>
    </source>
</evidence>
<dbReference type="InterPro" id="IPR013325">
    <property type="entry name" value="RNA_pol_sigma_r2"/>
</dbReference>
<name>A0ABU9Y0M5_9SPHN</name>
<dbReference type="InterPro" id="IPR007627">
    <property type="entry name" value="RNA_pol_sigma70_r2"/>
</dbReference>
<protein>
    <submittedName>
        <fullName evidence="8">Sigma-70 family RNA polymerase sigma factor</fullName>
    </submittedName>
</protein>
<reference evidence="8 9" key="1">
    <citation type="submission" date="2024-05" db="EMBL/GenBank/DDBJ databases">
        <authorList>
            <person name="Liu Q."/>
            <person name="Xin Y.-H."/>
        </authorList>
    </citation>
    <scope>NUCLEOTIDE SEQUENCE [LARGE SCALE GENOMIC DNA]</scope>
    <source>
        <strain evidence="8 9">CGMCC 1.10181</strain>
    </source>
</reference>
<evidence type="ECO:0000256" key="2">
    <source>
        <dbReference type="ARBA" id="ARBA00023015"/>
    </source>
</evidence>
<feature type="domain" description="RNA polymerase sigma-70 region 2" evidence="6">
    <location>
        <begin position="39"/>
        <end position="105"/>
    </location>
</feature>
<dbReference type="Pfam" id="PF04542">
    <property type="entry name" value="Sigma70_r2"/>
    <property type="match status" value="1"/>
</dbReference>
<dbReference type="Gene3D" id="1.10.10.10">
    <property type="entry name" value="Winged helix-like DNA-binding domain superfamily/Winged helix DNA-binding domain"/>
    <property type="match status" value="1"/>
</dbReference>
<proteinExistence type="inferred from homology"/>
<comment type="caution">
    <text evidence="8">The sequence shown here is derived from an EMBL/GenBank/DDBJ whole genome shotgun (WGS) entry which is preliminary data.</text>
</comment>
<evidence type="ECO:0000259" key="7">
    <source>
        <dbReference type="Pfam" id="PF08281"/>
    </source>
</evidence>
<dbReference type="InterPro" id="IPR036388">
    <property type="entry name" value="WH-like_DNA-bd_sf"/>
</dbReference>
<dbReference type="InterPro" id="IPR039425">
    <property type="entry name" value="RNA_pol_sigma-70-like"/>
</dbReference>
<dbReference type="RefSeq" id="WP_343887339.1">
    <property type="nucleotide sequence ID" value="NZ_BAAAEH010000002.1"/>
</dbReference>
<dbReference type="SUPFAM" id="SSF88659">
    <property type="entry name" value="Sigma3 and sigma4 domains of RNA polymerase sigma factors"/>
    <property type="match status" value="1"/>
</dbReference>
<dbReference type="PANTHER" id="PTHR43133:SF32">
    <property type="entry name" value="BLR3042 PROTEIN"/>
    <property type="match status" value="1"/>
</dbReference>
<dbReference type="InterPro" id="IPR014284">
    <property type="entry name" value="RNA_pol_sigma-70_dom"/>
</dbReference>